<evidence type="ECO:0000313" key="2">
    <source>
        <dbReference type="EMBL" id="MBY86051.1"/>
    </source>
</evidence>
<proteinExistence type="predicted"/>
<accession>A0A2S2R7Q7</accession>
<evidence type="ECO:0000259" key="1">
    <source>
        <dbReference type="SMART" id="SM00596"/>
    </source>
</evidence>
<name>A0A2S2R7Q7_9HEMI</name>
<protein>
    <submittedName>
        <fullName evidence="2">Nucleic-acid-binding protein</fullName>
    </submittedName>
</protein>
<dbReference type="AlphaFoldDB" id="A0A2S2R7Q7"/>
<feature type="domain" description="Pre-C2HC" evidence="1">
    <location>
        <begin position="98"/>
        <end position="166"/>
    </location>
</feature>
<gene>
    <name evidence="2" type="ORF">g.125869</name>
</gene>
<organism evidence="2">
    <name type="scientific">Sipha flava</name>
    <name type="common">yellow sugarcane aphid</name>
    <dbReference type="NCBI Taxonomy" id="143950"/>
    <lineage>
        <taxon>Eukaryota</taxon>
        <taxon>Metazoa</taxon>
        <taxon>Ecdysozoa</taxon>
        <taxon>Arthropoda</taxon>
        <taxon>Hexapoda</taxon>
        <taxon>Insecta</taxon>
        <taxon>Pterygota</taxon>
        <taxon>Neoptera</taxon>
        <taxon>Paraneoptera</taxon>
        <taxon>Hemiptera</taxon>
        <taxon>Sternorrhyncha</taxon>
        <taxon>Aphidomorpha</taxon>
        <taxon>Aphidoidea</taxon>
        <taxon>Aphididae</taxon>
        <taxon>Sipha</taxon>
    </lineage>
</organism>
<dbReference type="InterPro" id="IPR006579">
    <property type="entry name" value="Pre_C2HC_dom"/>
</dbReference>
<dbReference type="SMART" id="SM00596">
    <property type="entry name" value="PRE_C2HC"/>
    <property type="match status" value="1"/>
</dbReference>
<reference evidence="2" key="1">
    <citation type="submission" date="2018-04" db="EMBL/GenBank/DDBJ databases">
        <title>Transcriptome assembly of Sipha flava.</title>
        <authorList>
            <person name="Scully E.D."/>
            <person name="Geib S.M."/>
            <person name="Palmer N.A."/>
            <person name="Koch K."/>
            <person name="Bradshaw J."/>
            <person name="Heng-Moss T."/>
            <person name="Sarath G."/>
        </authorList>
    </citation>
    <scope>NUCLEOTIDE SEQUENCE</scope>
</reference>
<sequence length="185" mass="21700">METTDTIIPTTHRPPPIFIKTEIDYQKFCSSIKLLINSTEFTCKSNTSSLKLQLNSPDDFRKIVKMLKSKNIDFHTYQIKQEKSFRVVLKNLHHSTPIDFLTEELEHLGFKVKEVVNVLQRLTKKPLPVFFIDLEPNIKNSDIFKVKSICHSMIKFEEPRPNKQAIQCHRCQNFGHTRSYCNHQP</sequence>
<dbReference type="EMBL" id="GGMS01016848">
    <property type="protein sequence ID" value="MBY86051.1"/>
    <property type="molecule type" value="Transcribed_RNA"/>
</dbReference>
<dbReference type="Pfam" id="PF07530">
    <property type="entry name" value="PRE_C2HC"/>
    <property type="match status" value="1"/>
</dbReference>